<dbReference type="InterPro" id="IPR031327">
    <property type="entry name" value="MCM"/>
</dbReference>
<dbReference type="InterPro" id="IPR041562">
    <property type="entry name" value="MCM_lid"/>
</dbReference>
<dbReference type="GO" id="GO:0000727">
    <property type="term" value="P:double-strand break repair via break-induced replication"/>
    <property type="evidence" value="ECO:0007669"/>
    <property type="project" value="TreeGrafter"/>
</dbReference>
<evidence type="ECO:0000256" key="3">
    <source>
        <dbReference type="ARBA" id="ARBA00022741"/>
    </source>
</evidence>
<evidence type="ECO:0000259" key="9">
    <source>
        <dbReference type="PROSITE" id="PS50051"/>
    </source>
</evidence>
<proteinExistence type="inferred from homology"/>
<evidence type="ECO:0000256" key="4">
    <source>
        <dbReference type="ARBA" id="ARBA00022806"/>
    </source>
</evidence>
<keyword evidence="4 8" id="KW-0347">Helicase</keyword>
<keyword evidence="5 7" id="KW-0067">ATP-binding</keyword>
<dbReference type="GO" id="GO:0003697">
    <property type="term" value="F:single-stranded DNA binding"/>
    <property type="evidence" value="ECO:0007669"/>
    <property type="project" value="TreeGrafter"/>
</dbReference>
<dbReference type="CDD" id="cd17755">
    <property type="entry name" value="MCM4"/>
    <property type="match status" value="1"/>
</dbReference>
<evidence type="ECO:0000313" key="11">
    <source>
        <dbReference type="Proteomes" id="UP001174909"/>
    </source>
</evidence>
<dbReference type="InterPro" id="IPR036388">
    <property type="entry name" value="WH-like_DNA-bd_sf"/>
</dbReference>
<protein>
    <recommendedName>
        <fullName evidence="8">DNA replication licensing factor MCM4</fullName>
        <ecNumber evidence="8">3.6.4.12</ecNumber>
    </recommendedName>
</protein>
<comment type="caution">
    <text evidence="10">The sequence shown here is derived from an EMBL/GenBank/DDBJ whole genome shotgun (WGS) entry which is preliminary data.</text>
</comment>
<dbReference type="PANTHER" id="PTHR11630:SF66">
    <property type="entry name" value="DNA REPLICATION LICENSING FACTOR MCM4"/>
    <property type="match status" value="1"/>
</dbReference>
<dbReference type="GO" id="GO:1902975">
    <property type="term" value="P:mitotic DNA replication initiation"/>
    <property type="evidence" value="ECO:0007669"/>
    <property type="project" value="TreeGrafter"/>
</dbReference>
<dbReference type="PROSITE" id="PS50051">
    <property type="entry name" value="MCM_2"/>
    <property type="match status" value="1"/>
</dbReference>
<dbReference type="PRINTS" id="PR01660">
    <property type="entry name" value="MCMPROTEIN4"/>
</dbReference>
<comment type="function">
    <text evidence="8">Acts as component of the MCM2-7 complex (MCM complex) which is the replicative helicase essential for 'once per cell cycle' DNA replication initiation and elongation in eukaryotic cells. The active ATPase sites in the MCM2-7 ring are formed through the interaction surfaces of two neighboring subunits such that a critical structure of a conserved arginine finger motif is provided in trans relative to the ATP-binding site of the Walker A box of the adjacent subunit. The six ATPase active sites, however, are likely to contribute differentially to the complex helicase activity.</text>
</comment>
<dbReference type="PROSITE" id="PS00847">
    <property type="entry name" value="MCM_1"/>
    <property type="match status" value="1"/>
</dbReference>
<dbReference type="GO" id="GO:0017116">
    <property type="term" value="F:single-stranded DNA helicase activity"/>
    <property type="evidence" value="ECO:0007669"/>
    <property type="project" value="TreeGrafter"/>
</dbReference>
<dbReference type="SUPFAM" id="SSF52540">
    <property type="entry name" value="P-loop containing nucleoside triphosphate hydrolases"/>
    <property type="match status" value="1"/>
</dbReference>
<keyword evidence="8" id="KW-0539">Nucleus</keyword>
<dbReference type="InterPro" id="IPR018525">
    <property type="entry name" value="MCM_CS"/>
</dbReference>
<evidence type="ECO:0000256" key="1">
    <source>
        <dbReference type="ARBA" id="ARBA00008010"/>
    </source>
</evidence>
<dbReference type="AlphaFoldDB" id="A0AA35T1J2"/>
<keyword evidence="11" id="KW-1185">Reference proteome</keyword>
<keyword evidence="3 7" id="KW-0547">Nucleotide-binding</keyword>
<dbReference type="GO" id="GO:0006271">
    <property type="term" value="P:DNA strand elongation involved in DNA replication"/>
    <property type="evidence" value="ECO:0007669"/>
    <property type="project" value="TreeGrafter"/>
</dbReference>
<dbReference type="InterPro" id="IPR008047">
    <property type="entry name" value="MCM_4"/>
</dbReference>
<dbReference type="SMART" id="SM00350">
    <property type="entry name" value="MCM"/>
    <property type="match status" value="1"/>
</dbReference>
<dbReference type="GO" id="GO:0016787">
    <property type="term" value="F:hydrolase activity"/>
    <property type="evidence" value="ECO:0007669"/>
    <property type="project" value="UniProtKB-KW"/>
</dbReference>
<dbReference type="Pfam" id="PF17855">
    <property type="entry name" value="MCM_lid"/>
    <property type="match status" value="1"/>
</dbReference>
<comment type="subunit">
    <text evidence="8">Component of the MCM2-7 complex.</text>
</comment>
<dbReference type="SMART" id="SM00382">
    <property type="entry name" value="AAA"/>
    <property type="match status" value="1"/>
</dbReference>
<sequence length="381" mass="42307">MFGGSRKDFQNTGHGRFRADVNILLCGDPGTSKSQLLQYVHNLMPRGQYTSGKGSSAVGLTAYVTRDPETRQLVLQTGALVLSDNGICCIDEFDKMNDSTRAILHEVMEQQTISIAKAGIICTLNARTSILAAANPRMSQWDERSTVVENIQLPHTLLSRFDLIFLMLDPQDEQFDRRLATHLVSLYHQSKEDEENVFMDMSSLRDYIAYARSYIQPSLSEEAGQALIQAYVDMRKIGSSRGAVTAYPRQLESLIRLAEAHAKMRFSGTVEIVDVEEAKRLHREALKQAATDPKTGIIDVGILTTGVSSSERSRRQLLAKELLKLLQSKAKSGAQLKTQAVLEMMQAQSQVPVSQAQFEAALRILRDEDAITVTGQTVRVC</sequence>
<evidence type="ECO:0000313" key="10">
    <source>
        <dbReference type="EMBL" id="CAI8040055.1"/>
    </source>
</evidence>
<dbReference type="InterPro" id="IPR003593">
    <property type="entry name" value="AAA+_ATPase"/>
</dbReference>
<evidence type="ECO:0000256" key="5">
    <source>
        <dbReference type="ARBA" id="ARBA00022840"/>
    </source>
</evidence>
<dbReference type="InterPro" id="IPR001208">
    <property type="entry name" value="MCM_dom"/>
</dbReference>
<dbReference type="Gene3D" id="1.10.10.10">
    <property type="entry name" value="Winged helix-like DNA-binding domain superfamily/Winged helix DNA-binding domain"/>
    <property type="match status" value="1"/>
</dbReference>
<evidence type="ECO:0000256" key="7">
    <source>
        <dbReference type="RuleBase" id="RU004070"/>
    </source>
</evidence>
<name>A0AA35T1J2_GEOBA</name>
<evidence type="ECO:0000256" key="2">
    <source>
        <dbReference type="ARBA" id="ARBA00022705"/>
    </source>
</evidence>
<keyword evidence="2 8" id="KW-0235">DNA replication</keyword>
<evidence type="ECO:0000256" key="8">
    <source>
        <dbReference type="RuleBase" id="RU368062"/>
    </source>
</evidence>
<dbReference type="PRINTS" id="PR01657">
    <property type="entry name" value="MCMFAMILY"/>
</dbReference>
<dbReference type="FunFam" id="3.40.50.300:FF:000217">
    <property type="entry name" value="DNA helicase"/>
    <property type="match status" value="1"/>
</dbReference>
<feature type="domain" description="MCM C-terminal AAA(+) ATPase" evidence="9">
    <location>
        <begin position="1"/>
        <end position="183"/>
    </location>
</feature>
<gene>
    <name evidence="10" type="ORF">GBAR_LOCUS22331</name>
</gene>
<dbReference type="Proteomes" id="UP001174909">
    <property type="component" value="Unassembled WGS sequence"/>
</dbReference>
<evidence type="ECO:0000256" key="6">
    <source>
        <dbReference type="ARBA" id="ARBA00023125"/>
    </source>
</evidence>
<dbReference type="Gene3D" id="3.40.50.300">
    <property type="entry name" value="P-loop containing nucleotide triphosphate hydrolases"/>
    <property type="match status" value="1"/>
</dbReference>
<dbReference type="GO" id="GO:0005634">
    <property type="term" value="C:nucleus"/>
    <property type="evidence" value="ECO:0007669"/>
    <property type="project" value="TreeGrafter"/>
</dbReference>
<dbReference type="InterPro" id="IPR027417">
    <property type="entry name" value="P-loop_NTPase"/>
</dbReference>
<keyword evidence="8" id="KW-0378">Hydrolase</keyword>
<dbReference type="Pfam" id="PF00493">
    <property type="entry name" value="MCM"/>
    <property type="match status" value="1"/>
</dbReference>
<dbReference type="EC" id="3.6.4.12" evidence="8"/>
<organism evidence="10 11">
    <name type="scientific">Geodia barretti</name>
    <name type="common">Barrett's horny sponge</name>
    <dbReference type="NCBI Taxonomy" id="519541"/>
    <lineage>
        <taxon>Eukaryota</taxon>
        <taxon>Metazoa</taxon>
        <taxon>Porifera</taxon>
        <taxon>Demospongiae</taxon>
        <taxon>Heteroscleromorpha</taxon>
        <taxon>Tetractinellida</taxon>
        <taxon>Astrophorina</taxon>
        <taxon>Geodiidae</taxon>
        <taxon>Geodia</taxon>
    </lineage>
</organism>
<dbReference type="GO" id="GO:0042555">
    <property type="term" value="C:MCM complex"/>
    <property type="evidence" value="ECO:0007669"/>
    <property type="project" value="UniProtKB-UniRule"/>
</dbReference>
<keyword evidence="6 7" id="KW-0238">DNA-binding</keyword>
<comment type="catalytic activity">
    <reaction evidence="8">
        <text>ATP + H2O = ADP + phosphate + H(+)</text>
        <dbReference type="Rhea" id="RHEA:13065"/>
        <dbReference type="ChEBI" id="CHEBI:15377"/>
        <dbReference type="ChEBI" id="CHEBI:15378"/>
        <dbReference type="ChEBI" id="CHEBI:30616"/>
        <dbReference type="ChEBI" id="CHEBI:43474"/>
        <dbReference type="ChEBI" id="CHEBI:456216"/>
        <dbReference type="EC" id="3.6.4.12"/>
    </reaction>
</comment>
<dbReference type="Pfam" id="PF21128">
    <property type="entry name" value="WHD_MCM4"/>
    <property type="match status" value="1"/>
</dbReference>
<comment type="similarity">
    <text evidence="1 7">Belongs to the MCM family.</text>
</comment>
<dbReference type="PANTHER" id="PTHR11630">
    <property type="entry name" value="DNA REPLICATION LICENSING FACTOR MCM FAMILY MEMBER"/>
    <property type="match status" value="1"/>
</dbReference>
<accession>A0AA35T1J2</accession>
<dbReference type="EMBL" id="CASHTH010003077">
    <property type="protein sequence ID" value="CAI8040055.1"/>
    <property type="molecule type" value="Genomic_DNA"/>
</dbReference>
<dbReference type="GO" id="GO:0005524">
    <property type="term" value="F:ATP binding"/>
    <property type="evidence" value="ECO:0007669"/>
    <property type="project" value="UniProtKB-UniRule"/>
</dbReference>
<reference evidence="10" key="1">
    <citation type="submission" date="2023-03" db="EMBL/GenBank/DDBJ databases">
        <authorList>
            <person name="Steffen K."/>
            <person name="Cardenas P."/>
        </authorList>
    </citation>
    <scope>NUCLEOTIDE SEQUENCE</scope>
</reference>